<keyword evidence="2" id="KW-1185">Reference proteome</keyword>
<dbReference type="OrthoDB" id="1742118at2759"/>
<evidence type="ECO:0000313" key="1">
    <source>
        <dbReference type="EMBL" id="GFS35702.1"/>
    </source>
</evidence>
<sequence length="78" mass="8399">MEVGGFSSDVVAMEKLMVCSVVEAVAVETLLAAHRSLACLLMVGSTLKNWVLGFFCSVLASRATLNNWVCIEKPHSVK</sequence>
<comment type="caution">
    <text evidence="1">The sequence shown here is derived from an EMBL/GenBank/DDBJ whole genome shotgun (WGS) entry which is preliminary data.</text>
</comment>
<name>A0A7J0DJW1_9ERIC</name>
<evidence type="ECO:0000313" key="2">
    <source>
        <dbReference type="Proteomes" id="UP000585474"/>
    </source>
</evidence>
<protein>
    <submittedName>
        <fullName evidence="1">Uncharacterized protein</fullName>
    </submittedName>
</protein>
<accession>A0A7J0DJW1</accession>
<gene>
    <name evidence="1" type="ORF">Acr_00g0041650</name>
</gene>
<reference evidence="2" key="1">
    <citation type="submission" date="2019-07" db="EMBL/GenBank/DDBJ databases">
        <title>De Novo Assembly of kiwifruit Actinidia rufa.</title>
        <authorList>
            <person name="Sugita-Konishi S."/>
            <person name="Sato K."/>
            <person name="Mori E."/>
            <person name="Abe Y."/>
            <person name="Kisaki G."/>
            <person name="Hamano K."/>
            <person name="Suezawa K."/>
            <person name="Otani M."/>
            <person name="Fukuda T."/>
            <person name="Manabe T."/>
            <person name="Gomi K."/>
            <person name="Tabuchi M."/>
            <person name="Akimitsu K."/>
            <person name="Kataoka I."/>
        </authorList>
    </citation>
    <scope>NUCLEOTIDE SEQUENCE [LARGE SCALE GENOMIC DNA]</scope>
    <source>
        <strain evidence="2">cv. Fuchu</strain>
    </source>
</reference>
<proteinExistence type="predicted"/>
<dbReference type="AlphaFoldDB" id="A0A7J0DJW1"/>
<dbReference type="EMBL" id="BJWL01000237">
    <property type="protein sequence ID" value="GFS35702.1"/>
    <property type="molecule type" value="Genomic_DNA"/>
</dbReference>
<dbReference type="Proteomes" id="UP000585474">
    <property type="component" value="Unassembled WGS sequence"/>
</dbReference>
<organism evidence="1 2">
    <name type="scientific">Actinidia rufa</name>
    <dbReference type="NCBI Taxonomy" id="165716"/>
    <lineage>
        <taxon>Eukaryota</taxon>
        <taxon>Viridiplantae</taxon>
        <taxon>Streptophyta</taxon>
        <taxon>Embryophyta</taxon>
        <taxon>Tracheophyta</taxon>
        <taxon>Spermatophyta</taxon>
        <taxon>Magnoliopsida</taxon>
        <taxon>eudicotyledons</taxon>
        <taxon>Gunneridae</taxon>
        <taxon>Pentapetalae</taxon>
        <taxon>asterids</taxon>
        <taxon>Ericales</taxon>
        <taxon>Actinidiaceae</taxon>
        <taxon>Actinidia</taxon>
    </lineage>
</organism>